<name>A0A6H3FBI5_9BACT</name>
<gene>
    <name evidence="1" type="ORF">EB812_08105</name>
</gene>
<dbReference type="RefSeq" id="WP_130958040.1">
    <property type="nucleotide sequence ID" value="NZ_DBFBQU010000026.1"/>
</dbReference>
<dbReference type="EMBL" id="SIXC01000008">
    <property type="protein sequence ID" value="TBH79542.1"/>
    <property type="molecule type" value="Genomic_DNA"/>
</dbReference>
<keyword evidence="2" id="KW-1185">Reference proteome</keyword>
<accession>A0A6H3FBI5</accession>
<evidence type="ECO:0000313" key="2">
    <source>
        <dbReference type="Proteomes" id="UP000292919"/>
    </source>
</evidence>
<comment type="caution">
    <text evidence="1">The sequence shown here is derived from an EMBL/GenBank/DDBJ whole genome shotgun (WGS) entry which is preliminary data.</text>
</comment>
<dbReference type="AlphaFoldDB" id="A0A6H3FBI5"/>
<sequence length="106" mass="11772">MKDEKSSDLTVVQGPSVAEAQKRALNKLHEMLGDDSNHGFILTVTVKDADSMLHSSNQAYGRISREEIEFACQRMLKHVKELREQTAKDAACSKAHEHAEQGATVH</sequence>
<protein>
    <submittedName>
        <fullName evidence="1">Uncharacterized protein</fullName>
    </submittedName>
</protein>
<organism evidence="1 2">
    <name type="scientific">Desulfovibrio legallii</name>
    <dbReference type="NCBI Taxonomy" id="571438"/>
    <lineage>
        <taxon>Bacteria</taxon>
        <taxon>Pseudomonadati</taxon>
        <taxon>Thermodesulfobacteriota</taxon>
        <taxon>Desulfovibrionia</taxon>
        <taxon>Desulfovibrionales</taxon>
        <taxon>Desulfovibrionaceae</taxon>
        <taxon>Desulfovibrio</taxon>
    </lineage>
</organism>
<reference evidence="1 2" key="1">
    <citation type="submission" date="2018-12" db="EMBL/GenBank/DDBJ databases">
        <title>First genome draft of Desulfovibrio legallis sp. nov.</title>
        <authorList>
            <person name="Ben Dhia O."/>
            <person name="Najjari A."/>
            <person name="Ferjani R."/>
            <person name="Fhoula I."/>
            <person name="Fardeau M.-L."/>
            <person name="Boudabbous A."/>
            <person name="Ouzari H.I."/>
        </authorList>
    </citation>
    <scope>NUCLEOTIDE SEQUENCE [LARGE SCALE GENOMIC DNA]</scope>
    <source>
        <strain evidence="1 2">H1T</strain>
    </source>
</reference>
<proteinExistence type="predicted"/>
<dbReference type="Proteomes" id="UP000292919">
    <property type="component" value="Unassembled WGS sequence"/>
</dbReference>
<evidence type="ECO:0000313" key="1">
    <source>
        <dbReference type="EMBL" id="TBH79542.1"/>
    </source>
</evidence>